<keyword evidence="2" id="KW-1185">Reference proteome</keyword>
<dbReference type="InterPro" id="IPR010296">
    <property type="entry name" value="DUF899_thioredox"/>
</dbReference>
<accession>A0ABV7Z427</accession>
<dbReference type="Proteomes" id="UP001595803">
    <property type="component" value="Unassembled WGS sequence"/>
</dbReference>
<name>A0ABV7Z427_9DEIO</name>
<evidence type="ECO:0000313" key="2">
    <source>
        <dbReference type="Proteomes" id="UP001595803"/>
    </source>
</evidence>
<gene>
    <name evidence="1" type="ORF">ACFOSB_04675</name>
</gene>
<proteinExistence type="predicted"/>
<dbReference type="SUPFAM" id="SSF52833">
    <property type="entry name" value="Thioredoxin-like"/>
    <property type="match status" value="1"/>
</dbReference>
<dbReference type="RefSeq" id="WP_295816874.1">
    <property type="nucleotide sequence ID" value="NZ_JBHRZG010000004.1"/>
</dbReference>
<comment type="caution">
    <text evidence="1">The sequence shown here is derived from an EMBL/GenBank/DDBJ whole genome shotgun (WGS) entry which is preliminary data.</text>
</comment>
<protein>
    <submittedName>
        <fullName evidence="1">DUF899 family protein</fullName>
    </submittedName>
</protein>
<dbReference type="InterPro" id="IPR036249">
    <property type="entry name" value="Thioredoxin-like_sf"/>
</dbReference>
<dbReference type="EMBL" id="JBHRZG010000004">
    <property type="protein sequence ID" value="MFC3832142.1"/>
    <property type="molecule type" value="Genomic_DNA"/>
</dbReference>
<sequence length="238" mass="26242">MIDTTLAHPPVVDRAAWTAARATLLPLEKAATRLHDAIAAQRRRLPMTPVENYTFAGRDGPVTLAGLFAGRSQLILHHFMFEPHWAQGCAFCSDDADNAVPHLAHFAPYDISFVRISRAPVEKLTAYSARMGWTVPWVSSGSTTFGDDWGWTRPGGGEVSGFSVYLLHSGVPHLTYRTEGRGVELMSSIAGHLDITPYGRQETWEDSPPGWPQDGTFTKIRRHDEYGEGVQLSEGLNV</sequence>
<evidence type="ECO:0000313" key="1">
    <source>
        <dbReference type="EMBL" id="MFC3832142.1"/>
    </source>
</evidence>
<reference evidence="2" key="1">
    <citation type="journal article" date="2019" name="Int. J. Syst. Evol. Microbiol.">
        <title>The Global Catalogue of Microorganisms (GCM) 10K type strain sequencing project: providing services to taxonomists for standard genome sequencing and annotation.</title>
        <authorList>
            <consortium name="The Broad Institute Genomics Platform"/>
            <consortium name="The Broad Institute Genome Sequencing Center for Infectious Disease"/>
            <person name="Wu L."/>
            <person name="Ma J."/>
        </authorList>
    </citation>
    <scope>NUCLEOTIDE SEQUENCE [LARGE SCALE GENOMIC DNA]</scope>
    <source>
        <strain evidence="2">CCTCC AB 2017081</strain>
    </source>
</reference>
<organism evidence="1 2">
    <name type="scientific">Deinococcus rufus</name>
    <dbReference type="NCBI Taxonomy" id="2136097"/>
    <lineage>
        <taxon>Bacteria</taxon>
        <taxon>Thermotogati</taxon>
        <taxon>Deinococcota</taxon>
        <taxon>Deinococci</taxon>
        <taxon>Deinococcales</taxon>
        <taxon>Deinococcaceae</taxon>
        <taxon>Deinococcus</taxon>
    </lineage>
</organism>
<dbReference type="Pfam" id="PF05988">
    <property type="entry name" value="DUF899"/>
    <property type="match status" value="1"/>
</dbReference>